<dbReference type="Pfam" id="PF01835">
    <property type="entry name" value="MG2"/>
    <property type="match status" value="1"/>
</dbReference>
<dbReference type="CDD" id="cd02891">
    <property type="entry name" value="A2M_like"/>
    <property type="match status" value="1"/>
</dbReference>
<dbReference type="InterPro" id="IPR041203">
    <property type="entry name" value="Bact_A2M_MG5"/>
</dbReference>
<dbReference type="Pfam" id="PF07703">
    <property type="entry name" value="A2M_BRD"/>
    <property type="match status" value="1"/>
</dbReference>
<dbReference type="RefSeq" id="WP_093321724.1">
    <property type="nucleotide sequence ID" value="NZ_FOHV01000031.1"/>
</dbReference>
<dbReference type="Pfam" id="PF11974">
    <property type="entry name" value="bMG3"/>
    <property type="match status" value="1"/>
</dbReference>
<dbReference type="PANTHER" id="PTHR40094">
    <property type="entry name" value="ALPHA-2-MACROGLOBULIN HOMOLOG"/>
    <property type="match status" value="1"/>
</dbReference>
<keyword evidence="3" id="KW-0812">Transmembrane</keyword>
<feature type="domain" description="Alpha-2-macroglobulin bait region" evidence="4">
    <location>
        <begin position="1122"/>
        <end position="1263"/>
    </location>
</feature>
<dbReference type="InterPro" id="IPR001599">
    <property type="entry name" value="Macroglobln_a2"/>
</dbReference>
<evidence type="ECO:0008006" key="8">
    <source>
        <dbReference type="Google" id="ProtNLM"/>
    </source>
</evidence>
<comment type="similarity">
    <text evidence="1">Belongs to the protease inhibitor I39 (alpha-2-macroglobulin) family. Bacterial alpha-2-macroglobulin subfamily.</text>
</comment>
<evidence type="ECO:0000313" key="7">
    <source>
        <dbReference type="Proteomes" id="UP000242642"/>
    </source>
</evidence>
<dbReference type="Gene3D" id="1.50.10.20">
    <property type="match status" value="1"/>
</dbReference>
<keyword evidence="3" id="KW-1133">Transmembrane helix</keyword>
<evidence type="ECO:0000259" key="5">
    <source>
        <dbReference type="SMART" id="SM01360"/>
    </source>
</evidence>
<evidence type="ECO:0000256" key="1">
    <source>
        <dbReference type="ARBA" id="ARBA00010556"/>
    </source>
</evidence>
<organism evidence="6 7">
    <name type="scientific">Thorsellia anophelis DSM 18579</name>
    <dbReference type="NCBI Taxonomy" id="1123402"/>
    <lineage>
        <taxon>Bacteria</taxon>
        <taxon>Pseudomonadati</taxon>
        <taxon>Pseudomonadota</taxon>
        <taxon>Gammaproteobacteria</taxon>
        <taxon>Enterobacterales</taxon>
        <taxon>Thorselliaceae</taxon>
        <taxon>Thorsellia</taxon>
    </lineage>
</organism>
<dbReference type="Pfam" id="PF00207">
    <property type="entry name" value="A2M"/>
    <property type="match status" value="1"/>
</dbReference>
<gene>
    <name evidence="6" type="ORF">SAMN02583745_02511</name>
</gene>
<evidence type="ECO:0000256" key="3">
    <source>
        <dbReference type="SAM" id="Phobius"/>
    </source>
</evidence>
<feature type="transmembrane region" description="Helical" evidence="3">
    <location>
        <begin position="6"/>
        <end position="33"/>
    </location>
</feature>
<dbReference type="InterPro" id="IPR008930">
    <property type="entry name" value="Terpenoid_cyclase/PrenylTrfase"/>
</dbReference>
<reference evidence="7" key="1">
    <citation type="submission" date="2016-10" db="EMBL/GenBank/DDBJ databases">
        <authorList>
            <person name="Varghese N."/>
            <person name="Submissions S."/>
        </authorList>
    </citation>
    <scope>NUCLEOTIDE SEQUENCE [LARGE SCALE GENOMIC DNA]</scope>
    <source>
        <strain evidence="7">DSM 18579</strain>
    </source>
</reference>
<feature type="transmembrane region" description="Helical" evidence="3">
    <location>
        <begin position="69"/>
        <end position="88"/>
    </location>
</feature>
<evidence type="ECO:0000313" key="6">
    <source>
        <dbReference type="EMBL" id="SET48652.1"/>
    </source>
</evidence>
<accession>A0A1I0EUU8</accession>
<dbReference type="SUPFAM" id="SSF48239">
    <property type="entry name" value="Terpenoid cyclases/Protein prenyltransferases"/>
    <property type="match status" value="1"/>
</dbReference>
<evidence type="ECO:0000256" key="2">
    <source>
        <dbReference type="ARBA" id="ARBA00022729"/>
    </source>
</evidence>
<dbReference type="PANTHER" id="PTHR40094:SF1">
    <property type="entry name" value="UBIQUITIN DOMAIN-CONTAINING PROTEIN"/>
    <property type="match status" value="1"/>
</dbReference>
<sequence length="2029" mass="229203">MDVLRFIIGLPFLFVRLIFKIAGLVLKVFFAILKPIIGQINWQIPNWWTHCVNIFNKCEQNAKKHALKIFIAMIVLSLTAFGACYLYVQEQNRPAPIPPVTINITEVKYDVYKPSYPYDDKQYLEINFTDTNGYGAVSAAPIDKVGLAITEGIEIVPNLKGEWRWISDHYLKFTADENFVLGKEYTINLNPSKLLAENTQLANKEDLSTSFTMPYFYTEITDKTLSHNPETNERNAIFTVNFPVPVDKNSFEKNIDLTIHYPNNKKNKLTYTVEYDSEYQTVAYIKSQGIPLTDETGNLVLTLNKDIKGATHSLAQPDKQTGSLSIPDRFGLILSEVRAETVTDGLKDKQLLNVIFNDPIKQEDFNKAVTIWLLPKFPTNFSQKKIQEWLDAGYENFNYSDETISDADLNEKITFKRPEFEDDSPQIAFPLVIDAPANRWVYVQIKSRDLKSANGYFMRNDSSSIVMTNSLSKKLTFTSEGSILPLSGEKKLGITTRNHPGAQVELYRIRPEQLQHFVFHKSSEFDSWLEYDYDYDSDQLAPRLGDYFTKFIQFNTYKSENVLFDSIDFKNFLSQDQSHPRGVFIVKLRPWSGESDEIQPTLAAPFKDLDWLDYDWYTRSNQIDGAIPKEAVTDERVIVVTDIGIITKRNIDQTWHLFAQSISKNTPIANAKVSVIAVNGSTLLSATTDETGHVHLPSLAHFVHEQKPSHFLVESSGDFSFLPVFYSHDRMLDFSRFDIGGESHARDKKQLSSHLFSDRGVYRPGDTINIGLITKSADWTQSLAGIPLQVEIYDPRYVNVATKHITLDEVGLNEISYTTAENSPTGEWRIELLVPYDKEDEDSNLQLLNSISVNVKEFEPDRLKVDVKLSNKTKNKGWISPNTLSAEVNVLNLFGTPAEERRVTSELTLKPIYPYFDSYSQFQFYENTPNRDGVVEQLMEQLTDESGHVSIPLNLDSYAPGTYQMNVLVEAFEAGAGRSVAATSHALVSPYEYLVGFKNDQNLSFINQASDVKINLIAINPELAKIELKGLSAELYEQKYLSVLAQDRSGAYRYESKLKEIMVEQTDFEITNEGTFFALNTQKAGDYVLVVKDDSGRVLNRINYTVAGNADISRDLNRNAELRVKLDKSTYKRGEPITLSISAPYAGSGLIAIERDKVYSWKWFKSDSNSTVQTITLPEDIDLEGNAYVTVQFIRDINSPEVFMSPLSYAALPFKISLDDRRSEFNVTAPKKLKSGQTLSMEVTTDSPQRIILFAVDEGILQVARYKLADPLDTFFKKRALEVKSAEILSLILPEFSKLNAYIAAAGGDGADLMDLHLNPFKRKRDKPVAYWSSIVTVDGKKTFEYELPDYFNGNIRIMAVSVSDSTMGIAQTSTIVRDDVILVPNAPTTVAPGDEFEISVGISNNLESDKATDMLINLETSSELTILGEPIQKLSINSNRESFVTYRLRANDELGGALINFNAEYLDETGEANKIKRTIGVSVRPTEPFRTQIQMGRMDGKTQSVSDIRSVYPNFAQNDAKASYSPLIFTSGLSKYLDNYPHLCTEQIVSRAIPLAVQRQYPEFSAVSDIATMDVKLDEIVKILQTRQNSEGAFGLWQIQQNPDPYLTVHAVTYLLEAQDANIAIPNSMLNQANNYLRQLAENDRLTSLVDLRIRANAAYLLARQGEVVTSQVTSIEDRFSKYYYNDQADLTAFYLAATYKLLKLDDKANKRIEENWKEMSKAYTKAWWNQDYWDPLVVDANRLYLLAQHFPEKLEDLPPQVLDNMQIALMEERFTTLSSAMMILALDKYTGAIENQANDSANLSIARSFTNEEKNKTLENISSLRGLLVSGTFNNAFDTPFATETIEFNNKLDIPAWYSVSQSGYDHDPLTQSISDGLEVSRYFTNDNGDVINQVKLGDTLNVHVKIRANAEEGETSVALIDLLPGGFEVVQQTTPPSEEDTDSDTNAFKSSIAISQTWSVDYVDVREDRVLMYGLPRNTTDEFVYQIKATNVGKYKVPPVYAEAMYNRRVVGVSIANEPMVEVLKP</sequence>
<proteinExistence type="inferred from homology"/>
<dbReference type="SMART" id="SM01359">
    <property type="entry name" value="A2M_N_2"/>
    <property type="match status" value="1"/>
</dbReference>
<dbReference type="InterPro" id="IPR002890">
    <property type="entry name" value="MG2"/>
</dbReference>
<dbReference type="Proteomes" id="UP000242642">
    <property type="component" value="Unassembled WGS sequence"/>
</dbReference>
<name>A0A1I0EUU8_9GAMM</name>
<dbReference type="EMBL" id="FOHV01000031">
    <property type="protein sequence ID" value="SET48652.1"/>
    <property type="molecule type" value="Genomic_DNA"/>
</dbReference>
<dbReference type="GO" id="GO:0004866">
    <property type="term" value="F:endopeptidase inhibitor activity"/>
    <property type="evidence" value="ECO:0007669"/>
    <property type="project" value="InterPro"/>
</dbReference>
<dbReference type="InterPro" id="IPR051802">
    <property type="entry name" value="YfhM-like"/>
</dbReference>
<keyword evidence="3" id="KW-0472">Membrane</keyword>
<dbReference type="OrthoDB" id="9767116at2"/>
<feature type="domain" description="Alpha-2-macroglobulin" evidence="5">
    <location>
        <begin position="1329"/>
        <end position="1417"/>
    </location>
</feature>
<keyword evidence="7" id="KW-1185">Reference proteome</keyword>
<dbReference type="InterPro" id="IPR011625">
    <property type="entry name" value="A2M_N_BRD"/>
</dbReference>
<dbReference type="STRING" id="1123402.SAMN02583745_02511"/>
<dbReference type="InterPro" id="IPR021868">
    <property type="entry name" value="Alpha_2_Macroglob_MG3"/>
</dbReference>
<dbReference type="Pfam" id="PF17973">
    <property type="entry name" value="bMG10"/>
    <property type="match status" value="1"/>
</dbReference>
<keyword evidence="2" id="KW-0732">Signal</keyword>
<dbReference type="Gene3D" id="2.60.40.1930">
    <property type="match status" value="1"/>
</dbReference>
<dbReference type="Pfam" id="PF17972">
    <property type="entry name" value="bMG5"/>
    <property type="match status" value="1"/>
</dbReference>
<evidence type="ECO:0000259" key="4">
    <source>
        <dbReference type="SMART" id="SM01359"/>
    </source>
</evidence>
<dbReference type="SMART" id="SM01360">
    <property type="entry name" value="A2M"/>
    <property type="match status" value="1"/>
</dbReference>
<dbReference type="InterPro" id="IPR041246">
    <property type="entry name" value="Bact_MG10"/>
</dbReference>
<protein>
    <recommendedName>
        <fullName evidence="8">Alpha-2-macroglobulin family N-terminal region</fullName>
    </recommendedName>
</protein>